<dbReference type="PANTHER" id="PTHR33747:SF1">
    <property type="entry name" value="ADENYLATE CYCLASE-ASSOCIATED CAP C-TERMINAL DOMAIN-CONTAINING PROTEIN"/>
    <property type="match status" value="1"/>
</dbReference>
<dbReference type="AlphaFoldDB" id="A0A3B0VHP6"/>
<dbReference type="Pfam" id="PF02810">
    <property type="entry name" value="SEC-C"/>
    <property type="match status" value="1"/>
</dbReference>
<reference evidence="1" key="1">
    <citation type="submission" date="2018-06" db="EMBL/GenBank/DDBJ databases">
        <authorList>
            <person name="Zhirakovskaya E."/>
        </authorList>
    </citation>
    <scope>NUCLEOTIDE SEQUENCE</scope>
</reference>
<dbReference type="SUPFAM" id="SSF103642">
    <property type="entry name" value="Sec-C motif"/>
    <property type="match status" value="1"/>
</dbReference>
<dbReference type="EMBL" id="UOEX01000168">
    <property type="protein sequence ID" value="VAW36319.1"/>
    <property type="molecule type" value="Genomic_DNA"/>
</dbReference>
<sequence length="524" mass="60484">NMASAYNVCFLRQGSSSLWYGKNRTKNWPMSPAKNSYPVRAYKSEGVTPTERLLADLCERSFLKLWSYPNPFNEDKDELCDLLAVFENHVFIFFDRENLAFFKEGNDPLINWNRWKKKAIDYQTRTAHGAERYIRSGRNIFLDKNLTAPFPFDIDRQEMVVHKIIVAHGAKEACENFSKDNVYGSLGVFYGPSEAELPIPFMIHIDKENPVHVFDSHNLPIIFSELDTFYDFTSYLDAKVEAIKAYDMLSYCGEEDLLAHYFLNFDEARNKHFIGTSGKYINGMTIGEGEWKDFIDLEIYKRKKIADKISYHWDKLLQITCQNTLDGTIGGSSPLIGRSAVHEMAKEPRFHRRELSARMMQSIRNFPETQQGIMRNLSFMPSFYKDKGYVFLQLKVDGITDYENEYRPTRQALLEVACGAAKNKFDHLKTVVGIAIDAPKYAETNSEDFILMDCNDWTDELREHYEKANEGLGFFKTGVVEKRTVTEFPVVEKPKVSRRVKVGRNAPCPCGSGRKYKKCCIGRK</sequence>
<accession>A0A3B0VHP6</accession>
<gene>
    <name evidence="1" type="ORF">MNBD_DELTA03-1710</name>
</gene>
<name>A0A3B0VHP6_9ZZZZ</name>
<dbReference type="InterPro" id="IPR004027">
    <property type="entry name" value="SEC_C_motif"/>
</dbReference>
<dbReference type="PANTHER" id="PTHR33747">
    <property type="entry name" value="UPF0225 PROTEIN SCO1677"/>
    <property type="match status" value="1"/>
</dbReference>
<organism evidence="1">
    <name type="scientific">hydrothermal vent metagenome</name>
    <dbReference type="NCBI Taxonomy" id="652676"/>
    <lineage>
        <taxon>unclassified sequences</taxon>
        <taxon>metagenomes</taxon>
        <taxon>ecological metagenomes</taxon>
    </lineage>
</organism>
<dbReference type="Gene3D" id="3.10.450.50">
    <property type="match status" value="1"/>
</dbReference>
<protein>
    <submittedName>
        <fullName evidence="1">Uncharacterized protein</fullName>
    </submittedName>
</protein>
<proteinExistence type="predicted"/>
<evidence type="ECO:0000313" key="1">
    <source>
        <dbReference type="EMBL" id="VAW36319.1"/>
    </source>
</evidence>
<feature type="non-terminal residue" evidence="1">
    <location>
        <position position="1"/>
    </location>
</feature>